<gene>
    <name evidence="3" type="primary">ybfF</name>
    <name evidence="3" type="ORF">ADICEAN_01095</name>
</gene>
<keyword evidence="4" id="KW-1185">Reference proteome</keyword>
<dbReference type="InterPro" id="IPR029058">
    <property type="entry name" value="AB_hydrolase_fold"/>
</dbReference>
<dbReference type="AlphaFoldDB" id="M7N946"/>
<dbReference type="RefSeq" id="WP_009194495.1">
    <property type="nucleotide sequence ID" value="NZ_AODQ01000018.1"/>
</dbReference>
<dbReference type="PANTHER" id="PTHR46118:SF4">
    <property type="entry name" value="PROTEIN ABHD11"/>
    <property type="match status" value="1"/>
</dbReference>
<comment type="caution">
    <text evidence="3">The sequence shown here is derived from an EMBL/GenBank/DDBJ whole genome shotgun (WGS) entry which is preliminary data.</text>
</comment>
<dbReference type="PANTHER" id="PTHR46118">
    <property type="entry name" value="PROTEIN ABHD11"/>
    <property type="match status" value="1"/>
</dbReference>
<feature type="domain" description="AB hydrolase-1" evidence="2">
    <location>
        <begin position="13"/>
        <end position="242"/>
    </location>
</feature>
<name>M7N946_9BACT</name>
<evidence type="ECO:0000256" key="1">
    <source>
        <dbReference type="ARBA" id="ARBA00022801"/>
    </source>
</evidence>
<dbReference type="EC" id="3.1.-.-" evidence="3"/>
<dbReference type="PATRIC" id="fig|1279009.4.peg.1111"/>
<dbReference type="SUPFAM" id="SSF53474">
    <property type="entry name" value="alpha/beta-Hydrolases"/>
    <property type="match status" value="1"/>
</dbReference>
<evidence type="ECO:0000259" key="2">
    <source>
        <dbReference type="Pfam" id="PF00561"/>
    </source>
</evidence>
<keyword evidence="1 3" id="KW-0378">Hydrolase</keyword>
<dbReference type="eggNOG" id="COG0596">
    <property type="taxonomic scope" value="Bacteria"/>
</dbReference>
<accession>M7N946</accession>
<dbReference type="PRINTS" id="PR00412">
    <property type="entry name" value="EPOXHYDRLASE"/>
</dbReference>
<dbReference type="Pfam" id="PF00561">
    <property type="entry name" value="Abhydrolase_1"/>
    <property type="match status" value="1"/>
</dbReference>
<dbReference type="InterPro" id="IPR000639">
    <property type="entry name" value="Epox_hydrolase-like"/>
</dbReference>
<dbReference type="OrthoDB" id="9808398at2"/>
<sequence length="257" mass="28525">MTLYYRETGQGQPLIILHGLFGAGDNWLSVARLLEEEYRVILPDARNHGQSPHDAEFTYSAMASDLVELLDELGLPDAIFVGHSMGGKAVMNLAVSHPGRVRQLVVVDIAPRFYPVHHQTILQAFSAIDLQQLKSRKEADEAMAVYIRDVGTRQFLLKNLTRSEGGQGFEWKINLPVIREKIENVGEPLPEGAIFDKPTLFIGGANSDYIRTEDEGLIRQHFPQAKVVSIAGAGHWVHAEKPQEVVAAMKGFFSENA</sequence>
<dbReference type="Gene3D" id="3.40.50.1820">
    <property type="entry name" value="alpha/beta hydrolase"/>
    <property type="match status" value="1"/>
</dbReference>
<dbReference type="Proteomes" id="UP000011910">
    <property type="component" value="Unassembled WGS sequence"/>
</dbReference>
<organism evidence="3 4">
    <name type="scientific">Cesiribacter andamanensis AMV16</name>
    <dbReference type="NCBI Taxonomy" id="1279009"/>
    <lineage>
        <taxon>Bacteria</taxon>
        <taxon>Pseudomonadati</taxon>
        <taxon>Bacteroidota</taxon>
        <taxon>Cytophagia</taxon>
        <taxon>Cytophagales</taxon>
        <taxon>Cesiribacteraceae</taxon>
        <taxon>Cesiribacter</taxon>
    </lineage>
</organism>
<reference evidence="3 4" key="1">
    <citation type="journal article" date="2013" name="Genome Announc.">
        <title>Draft Genome Sequence of Cesiribacter andamanensis Strain AMV16T, Isolated from a Soil Sample from a Mud Volcano in the Andaman Islands, India.</title>
        <authorList>
            <person name="Shivaji S."/>
            <person name="Ara S."/>
            <person name="Begum Z."/>
            <person name="Srinivas T.N."/>
            <person name="Singh A."/>
            <person name="Kumar Pinnaka A."/>
        </authorList>
    </citation>
    <scope>NUCLEOTIDE SEQUENCE [LARGE SCALE GENOMIC DNA]</scope>
    <source>
        <strain evidence="3 4">AMV16</strain>
    </source>
</reference>
<dbReference type="STRING" id="1279009.ADICEAN_01095"/>
<dbReference type="EMBL" id="AODQ01000018">
    <property type="protein sequence ID" value="EMR03757.1"/>
    <property type="molecule type" value="Genomic_DNA"/>
</dbReference>
<evidence type="ECO:0000313" key="3">
    <source>
        <dbReference type="EMBL" id="EMR03757.1"/>
    </source>
</evidence>
<evidence type="ECO:0000313" key="4">
    <source>
        <dbReference type="Proteomes" id="UP000011910"/>
    </source>
</evidence>
<proteinExistence type="predicted"/>
<dbReference type="GO" id="GO:0016787">
    <property type="term" value="F:hydrolase activity"/>
    <property type="evidence" value="ECO:0007669"/>
    <property type="project" value="UniProtKB-KW"/>
</dbReference>
<protein>
    <submittedName>
        <fullName evidence="3">Esterase ybfF</fullName>
        <ecNumber evidence="3">3.1.-.-</ecNumber>
    </submittedName>
</protein>
<dbReference type="InterPro" id="IPR000073">
    <property type="entry name" value="AB_hydrolase_1"/>
</dbReference>
<dbReference type="PRINTS" id="PR00111">
    <property type="entry name" value="ABHYDROLASE"/>
</dbReference>